<dbReference type="WBParaSite" id="SMTH1_83650.2">
    <property type="protein sequence ID" value="SMTH1_83650.2"/>
    <property type="gene ID" value="SMTH1_83650"/>
</dbReference>
<evidence type="ECO:0000313" key="3">
    <source>
        <dbReference type="WBParaSite" id="SMTH1_83650.1"/>
    </source>
</evidence>
<evidence type="ECO:0000313" key="4">
    <source>
        <dbReference type="WBParaSite" id="SMTH1_83650.2"/>
    </source>
</evidence>
<dbReference type="Proteomes" id="UP000050791">
    <property type="component" value="Unassembled WGS sequence"/>
</dbReference>
<feature type="compositionally biased region" description="Low complexity" evidence="1">
    <location>
        <begin position="186"/>
        <end position="213"/>
    </location>
</feature>
<accession>A0AA85BVC9</accession>
<name>A0AA85BVC9_9TREM</name>
<feature type="region of interest" description="Disordered" evidence="1">
    <location>
        <begin position="1121"/>
        <end position="1145"/>
    </location>
</feature>
<feature type="compositionally biased region" description="Polar residues" evidence="1">
    <location>
        <begin position="169"/>
        <end position="185"/>
    </location>
</feature>
<dbReference type="WBParaSite" id="SMTH1_83650.8">
    <property type="protein sequence ID" value="SMTH1_83650.8"/>
    <property type="gene ID" value="SMTH1_83650"/>
</dbReference>
<feature type="region of interest" description="Disordered" evidence="1">
    <location>
        <begin position="152"/>
        <end position="213"/>
    </location>
</feature>
<evidence type="ECO:0000256" key="1">
    <source>
        <dbReference type="SAM" id="MobiDB-lite"/>
    </source>
</evidence>
<dbReference type="AlphaFoldDB" id="A0AA85BVC9"/>
<organism evidence="2 5">
    <name type="scientific">Schistosoma mattheei</name>
    <dbReference type="NCBI Taxonomy" id="31246"/>
    <lineage>
        <taxon>Eukaryota</taxon>
        <taxon>Metazoa</taxon>
        <taxon>Spiralia</taxon>
        <taxon>Lophotrochozoa</taxon>
        <taxon>Platyhelminthes</taxon>
        <taxon>Trematoda</taxon>
        <taxon>Digenea</taxon>
        <taxon>Strigeidida</taxon>
        <taxon>Schistosomatoidea</taxon>
        <taxon>Schistosomatidae</taxon>
        <taxon>Schistosoma</taxon>
    </lineage>
</organism>
<proteinExistence type="predicted"/>
<dbReference type="WBParaSite" id="SMTH1_83650.1">
    <property type="protein sequence ID" value="SMTH1_83650.1"/>
    <property type="gene ID" value="SMTH1_83650"/>
</dbReference>
<evidence type="ECO:0000313" key="2">
    <source>
        <dbReference type="Proteomes" id="UP000050791"/>
    </source>
</evidence>
<dbReference type="WBParaSite" id="SMTH1_83650.6">
    <property type="protein sequence ID" value="SMTH1_83650.6"/>
    <property type="gene ID" value="SMTH1_83650"/>
</dbReference>
<reference evidence="3 4" key="1">
    <citation type="submission" date="2023-11" db="UniProtKB">
        <authorList>
            <consortium name="WormBaseParasite"/>
        </authorList>
    </citation>
    <scope>IDENTIFICATION</scope>
</reference>
<protein>
    <submittedName>
        <fullName evidence="3 4">Uncharacterized protein</fullName>
    </submittedName>
</protein>
<feature type="region of interest" description="Disordered" evidence="1">
    <location>
        <begin position="472"/>
        <end position="493"/>
    </location>
</feature>
<dbReference type="WBParaSite" id="SMTH1_83650.7">
    <property type="protein sequence ID" value="SMTH1_83650.7"/>
    <property type="gene ID" value="SMTH1_83650"/>
</dbReference>
<evidence type="ECO:0000313" key="5">
    <source>
        <dbReference type="WBParaSite" id="SMTH1_83650.8"/>
    </source>
</evidence>
<sequence length="1145" mass="129025">MSCAKISIQEYILTKSYTPMNKISTDVDSSCTKIMPDISENRTREKVIDMKLLSESNEKDVESDYINTNNPNLFQCKCTQSPCRCYLNKVRTSMDNVSPKDLDSSLDDSRNKDNFTSITLADYFDALTKQPKSFRGTSYSLLPREIISRYQMPKNKSHLTTSSISTSSKQQFDADQNNKSANEQINNNNDNNNNDNNNNNRISNYSSSTSNNDSYEPSFPVDYFNYLKKRREFLTDRLLSRYTELINLLNEELELTGYPPANYLQHTHAYYEALEAFKKIHGDDLSDQIYDMITNNDSGLRLKNKGRHAKSTNFIPVRGSRLQETSFMLSPRIMRKASIKLSSSVNCLLKTSHSSLFIEDLCNQHHGQSMPCDEDNSSQILEDQNNSIHSIKDNHNDNTNSIAPTKKLAKESTVMQKLNQSIPLAFKSRFTTNLVKSNYDMHTSASSPSLCDSEIFLRQTIETTTTKTTLETATDAQFSSSPPSSVSTVLTNTTQPLSSQSNKIIAVINPKEEICNPYNFKDIQQAISWLEVELNAVKNIMLANMKCADENKKNRASRKAYKLAAKRNQETITNLENQIHGLQMYTQKRELFKCSKYENTSICNSDHYSTSQSLLKVSSSSLSSPSCSCSPSSSLLLSERRSIDQSTNEIPSKINILKKYSEKFNHSSITHFSVKDLLFTQKDVDDGKISRPVILYHGNQRNLPQNSLQHTQLNNTKTVNANVEALKLLSPSVSSKFLQSNKVQDNSTGTQQTMVSLKETTTLTTDFVNGGDDNNYENLSEYEHQRDNNYTTTTKSSSSPVPSSLLDMEESQSYNTAVSTTSKSFSDIGTQIINHDTFDGYNKNGSNSNNIGLDTSPNNQSLLNGNYTQDIYRGSDQSSEMNSYHGSPWHYQLSSDSSHNLKSNCHQYQELSFNAKKSFLNGNKFQPAPKQLNGSQNSLLHLTKSYRSPTLSSFSSWSSTHSLCSVNLIGQRESAENNGSDTMPVKKVLQSSHSTHNIRSTPQKTLVDVELNNHKPNHQIQSNGIKVPTSQTNYYLPIHQLQKNTNSTKNNSSLHYLSCEQVQSPDFVNKTSKTCYYSPVSQNRSGQSIRKVIDYRNPLYPGFKRHNKGLHVTSSTVNLCQTPTDSPNHKRSGNHPARIIERAKL</sequence>